<dbReference type="SUPFAM" id="SSF158682">
    <property type="entry name" value="TerB-like"/>
    <property type="match status" value="1"/>
</dbReference>
<feature type="transmembrane region" description="Helical" evidence="1">
    <location>
        <begin position="76"/>
        <end position="93"/>
    </location>
</feature>
<evidence type="ECO:0000313" key="3">
    <source>
        <dbReference type="Proteomes" id="UP001239782"/>
    </source>
</evidence>
<dbReference type="EMBL" id="CP133548">
    <property type="protein sequence ID" value="WMS89089.1"/>
    <property type="molecule type" value="Genomic_DNA"/>
</dbReference>
<dbReference type="InterPro" id="IPR029024">
    <property type="entry name" value="TerB-like"/>
</dbReference>
<keyword evidence="1" id="KW-1133">Transmembrane helix</keyword>
<keyword evidence="3" id="KW-1185">Reference proteome</keyword>
<keyword evidence="1" id="KW-0472">Membrane</keyword>
<gene>
    <name evidence="2" type="ORF">Q9312_09270</name>
</gene>
<dbReference type="AlphaFoldDB" id="A0AA51RX24"/>
<dbReference type="KEGG" id="plei:Q9312_09270"/>
<keyword evidence="1" id="KW-0812">Transmembrane</keyword>
<dbReference type="Gene3D" id="1.10.3680.10">
    <property type="entry name" value="TerB-like"/>
    <property type="match status" value="1"/>
</dbReference>
<dbReference type="CDD" id="cd07177">
    <property type="entry name" value="terB_like"/>
    <property type="match status" value="1"/>
</dbReference>
<feature type="transmembrane region" description="Helical" evidence="1">
    <location>
        <begin position="43"/>
        <end position="64"/>
    </location>
</feature>
<sequence>MEILIALVGWFAYASVAIGFIKSYLTVNKIWSRKHDQNVAESISVYAAILGLISALPFFIKYLIIDQDYASALQTGIGLLVGSFFFLVGIGFWTKQKSEKRSIWQRFIRAIKKENDEATDLIKALVKPKHAERISKIFVQLALIDGRIDDAEKELLESFHKLWKLDIDITNLKSTNQTLSFMELRDSVVDYLDYAPPVEQAAEVKALLETIAKADNQVSDDEKFILDEIYNVFEDYLNGEEDLPKYEVLIAPQNQDQETMIERLIPDFTKVTDKGGVCYRVGEYYSLNYAQMICQKYRSMNIFTAIEQAN</sequence>
<evidence type="ECO:0000256" key="1">
    <source>
        <dbReference type="SAM" id="Phobius"/>
    </source>
</evidence>
<organism evidence="2 3">
    <name type="scientific">Pleionea litopenaei</name>
    <dbReference type="NCBI Taxonomy" id="3070815"/>
    <lineage>
        <taxon>Bacteria</taxon>
        <taxon>Pseudomonadati</taxon>
        <taxon>Pseudomonadota</taxon>
        <taxon>Gammaproteobacteria</taxon>
        <taxon>Oceanospirillales</taxon>
        <taxon>Pleioneaceae</taxon>
        <taxon>Pleionea</taxon>
    </lineage>
</organism>
<dbReference type="RefSeq" id="WP_309204334.1">
    <property type="nucleotide sequence ID" value="NZ_CP133548.1"/>
</dbReference>
<evidence type="ECO:0008006" key="4">
    <source>
        <dbReference type="Google" id="ProtNLM"/>
    </source>
</evidence>
<name>A0AA51RX24_9GAMM</name>
<proteinExistence type="predicted"/>
<evidence type="ECO:0000313" key="2">
    <source>
        <dbReference type="EMBL" id="WMS89089.1"/>
    </source>
</evidence>
<dbReference type="Proteomes" id="UP001239782">
    <property type="component" value="Chromosome"/>
</dbReference>
<protein>
    <recommendedName>
        <fullName evidence="4">Tellurite resistance protein TerB</fullName>
    </recommendedName>
</protein>
<accession>A0AA51RX24</accession>
<reference evidence="2 3" key="1">
    <citation type="submission" date="2023-08" db="EMBL/GenBank/DDBJ databases">
        <title>Pleionea litopenaei sp. nov., isolated from stomach of juvenile Litopenaeus vannamei.</title>
        <authorList>
            <person name="Rho A.M."/>
            <person name="Hwang C.Y."/>
        </authorList>
    </citation>
    <scope>NUCLEOTIDE SEQUENCE [LARGE SCALE GENOMIC DNA]</scope>
    <source>
        <strain evidence="2 3">HL-JVS1</strain>
    </source>
</reference>